<evidence type="ECO:0000259" key="1">
    <source>
        <dbReference type="Pfam" id="PF09356"/>
    </source>
</evidence>
<protein>
    <recommendedName>
        <fullName evidence="1">Bacteriophage phiJL001 Gp84 C-terminal domain-containing protein</fullName>
    </recommendedName>
</protein>
<accession>A0A5B9NCZ2</accession>
<dbReference type="EMBL" id="MN062187">
    <property type="protein sequence ID" value="QEG09341.1"/>
    <property type="molecule type" value="Genomic_DNA"/>
</dbReference>
<sequence>MSDYDDKEISQQDGAPYELYEWVGTYRSYYMTTDSIPHVFNSSTYNPVSGLKRSTLKAGTHEEDNIDLTIIVPITEQIVKDYGFQTTPPALDLTIYRFQRDAATFVPYWKGPVASIIINGEEATLRTPSKFGNILQGNIPNVYVQPPCNNVLFDERCKVSRVSNSLDTVVSAISSDGLQISIPSIGGFPNGWFVGGEIAIPARNERRMIVAQTGAILTVNYGFSRISVGTSIQVTAGCDHSFTSANGCPKFNNQINFGGCPFVPGESNNPFTNGIS</sequence>
<organism evidence="2 3">
    <name type="scientific">Xanthomonas phage Samson</name>
    <dbReference type="NCBI Taxonomy" id="2596676"/>
    <lineage>
        <taxon>Viruses</taxon>
        <taxon>Duplodnaviria</taxon>
        <taxon>Heunggongvirae</taxon>
        <taxon>Uroviricota</taxon>
        <taxon>Caudoviricetes</taxon>
        <taxon>Jondennisvirinae</taxon>
        <taxon>Septimatrevirus</taxon>
        <taxon>Septimatrevirus samson</taxon>
    </lineage>
</organism>
<dbReference type="Pfam" id="PF09356">
    <property type="entry name" value="Phage_BR0599"/>
    <property type="match status" value="1"/>
</dbReference>
<dbReference type="Pfam" id="PF09931">
    <property type="entry name" value="Phage_phiJL001_Gp84_N"/>
    <property type="match status" value="1"/>
</dbReference>
<proteinExistence type="predicted"/>
<dbReference type="Proteomes" id="UP000323235">
    <property type="component" value="Segment"/>
</dbReference>
<name>A0A5B9NCZ2_9CAUD</name>
<feature type="domain" description="Bacteriophage phiJL001 Gp84 C-terminal" evidence="1">
    <location>
        <begin position="191"/>
        <end position="266"/>
    </location>
</feature>
<gene>
    <name evidence="2" type="ORF">Samson_025</name>
</gene>
<evidence type="ECO:0000313" key="3">
    <source>
        <dbReference type="Proteomes" id="UP000323235"/>
    </source>
</evidence>
<dbReference type="InterPro" id="IPR018964">
    <property type="entry name" value="Phage_phiJL001_Gp84_C"/>
</dbReference>
<keyword evidence="3" id="KW-1185">Reference proteome</keyword>
<evidence type="ECO:0000313" key="2">
    <source>
        <dbReference type="EMBL" id="QEG09341.1"/>
    </source>
</evidence>
<reference evidence="3" key="1">
    <citation type="submission" date="2019-06" db="EMBL/GenBank/DDBJ databases">
        <title>Complete Genome Sequence of Xanthomonas spp. Siphophage Samson.</title>
        <authorList>
            <person name="Clark S."/>
            <person name="Le T."/>
            <person name="Moreland R."/>
            <person name="Gonzalez C.F."/>
            <person name="Liu M."/>
            <person name="Ramsey J."/>
        </authorList>
    </citation>
    <scope>NUCLEOTIDE SEQUENCE [LARGE SCALE GENOMIC DNA]</scope>
</reference>